<dbReference type="HOGENOM" id="CLU_123922_2_0_11"/>
<dbReference type="Proteomes" id="UP000004816">
    <property type="component" value="Unassembled WGS sequence"/>
</dbReference>
<organism evidence="3 4">
    <name type="scientific">Segniliparus rugosus (strain ATCC BAA-974 / DSM 45345 / CCUG 50838 / CIP 108380 / JCM 13579 / CDC 945)</name>
    <dbReference type="NCBI Taxonomy" id="679197"/>
    <lineage>
        <taxon>Bacteria</taxon>
        <taxon>Bacillati</taxon>
        <taxon>Actinomycetota</taxon>
        <taxon>Actinomycetes</taxon>
        <taxon>Mycobacteriales</taxon>
        <taxon>Segniliparaceae</taxon>
        <taxon>Segniliparus</taxon>
    </lineage>
</organism>
<dbReference type="InterPro" id="IPR019920">
    <property type="entry name" value="F420-binding_dom_put"/>
</dbReference>
<evidence type="ECO:0000256" key="1">
    <source>
        <dbReference type="ARBA" id="ARBA00023002"/>
    </source>
</evidence>
<dbReference type="PANTHER" id="PTHR35176:SF1">
    <property type="entry name" value="F420H(2)-DEPENDENT BILIVERDIN REDUCTASE"/>
    <property type="match status" value="1"/>
</dbReference>
<dbReference type="STRING" id="679197.HMPREF9336_01640"/>
<sequence length="147" mass="15662">MAESNSEATLAPEVRAFLTEGTRTGVVAWAGADGQPFAAPVWFVVEGDELLFTTVATSAKGKAFRRDPRIALIAQLSEPPYAFVQVRGVVELIDDLAEVRRVATLAGARYMGAARAEEFGARNGVPGELVVRLRPTKMVASLDVTAS</sequence>
<dbReference type="InterPro" id="IPR012349">
    <property type="entry name" value="Split_barrel_FMN-bd"/>
</dbReference>
<dbReference type="InterPro" id="IPR011576">
    <property type="entry name" value="Pyridox_Oxase_N"/>
</dbReference>
<proteinExistence type="predicted"/>
<reference evidence="3 4" key="1">
    <citation type="journal article" date="2011" name="Stand. Genomic Sci.">
        <title>High quality draft genome sequence of Segniliparus rugosus CDC 945(T)= (ATCC BAA-974(T)).</title>
        <authorList>
            <person name="Earl A.M."/>
            <person name="Desjardins C.A."/>
            <person name="Fitzgerald M.G."/>
            <person name="Arachchi H.M."/>
            <person name="Zeng Q."/>
            <person name="Mehta T."/>
            <person name="Griggs A."/>
            <person name="Birren B.W."/>
            <person name="Toney N.C."/>
            <person name="Carr J."/>
            <person name="Posey J."/>
            <person name="Butler W.R."/>
        </authorList>
    </citation>
    <scope>NUCLEOTIDE SEQUENCE [LARGE SCALE GENOMIC DNA]</scope>
    <source>
        <strain evidence="4">ATCC BAA-974 / DSM 45345 / CCUG 50838 / CIP 108380 / JCM 13579 / CDC 945</strain>
    </source>
</reference>
<dbReference type="GO" id="GO:0016627">
    <property type="term" value="F:oxidoreductase activity, acting on the CH-CH group of donors"/>
    <property type="evidence" value="ECO:0007669"/>
    <property type="project" value="TreeGrafter"/>
</dbReference>
<dbReference type="OrthoDB" id="159383at2"/>
<dbReference type="EMBL" id="ACZI02000001">
    <property type="protein sequence ID" value="EFV13501.1"/>
    <property type="molecule type" value="Genomic_DNA"/>
</dbReference>
<dbReference type="Pfam" id="PF01243">
    <property type="entry name" value="PNPOx_N"/>
    <property type="match status" value="1"/>
</dbReference>
<dbReference type="GO" id="GO:0070967">
    <property type="term" value="F:coenzyme F420 binding"/>
    <property type="evidence" value="ECO:0007669"/>
    <property type="project" value="TreeGrafter"/>
</dbReference>
<name>E5XQ68_SEGRC</name>
<comment type="caution">
    <text evidence="3">The sequence shown here is derived from an EMBL/GenBank/DDBJ whole genome shotgun (WGS) entry which is preliminary data.</text>
</comment>
<dbReference type="RefSeq" id="WP_007469285.1">
    <property type="nucleotide sequence ID" value="NZ_KI391953.1"/>
</dbReference>
<dbReference type="NCBIfam" id="TIGR03618">
    <property type="entry name" value="Rv1155_F420"/>
    <property type="match status" value="1"/>
</dbReference>
<feature type="domain" description="Pyridoxamine 5'-phosphate oxidase N-terminal" evidence="2">
    <location>
        <begin position="11"/>
        <end position="137"/>
    </location>
</feature>
<evidence type="ECO:0000259" key="2">
    <source>
        <dbReference type="Pfam" id="PF01243"/>
    </source>
</evidence>
<dbReference type="SUPFAM" id="SSF50475">
    <property type="entry name" value="FMN-binding split barrel"/>
    <property type="match status" value="1"/>
</dbReference>
<evidence type="ECO:0000313" key="4">
    <source>
        <dbReference type="Proteomes" id="UP000004816"/>
    </source>
</evidence>
<protein>
    <recommendedName>
        <fullName evidence="2">Pyridoxamine 5'-phosphate oxidase N-terminal domain-containing protein</fullName>
    </recommendedName>
</protein>
<dbReference type="GO" id="GO:0005829">
    <property type="term" value="C:cytosol"/>
    <property type="evidence" value="ECO:0007669"/>
    <property type="project" value="TreeGrafter"/>
</dbReference>
<dbReference type="InterPro" id="IPR052019">
    <property type="entry name" value="F420H2_bilvrd_red/Heme_oxyg"/>
</dbReference>
<dbReference type="AlphaFoldDB" id="E5XQ68"/>
<gene>
    <name evidence="3" type="ORF">HMPREF9336_01640</name>
</gene>
<evidence type="ECO:0000313" key="3">
    <source>
        <dbReference type="EMBL" id="EFV13501.1"/>
    </source>
</evidence>
<keyword evidence="4" id="KW-1185">Reference proteome</keyword>
<keyword evidence="1" id="KW-0560">Oxidoreductase</keyword>
<dbReference type="eggNOG" id="COG3467">
    <property type="taxonomic scope" value="Bacteria"/>
</dbReference>
<dbReference type="PANTHER" id="PTHR35176">
    <property type="entry name" value="HEME OXYGENASE HI_0854-RELATED"/>
    <property type="match status" value="1"/>
</dbReference>
<dbReference type="Gene3D" id="2.30.110.10">
    <property type="entry name" value="Electron Transport, Fmn-binding Protein, Chain A"/>
    <property type="match status" value="1"/>
</dbReference>
<accession>E5XQ68</accession>